<evidence type="ECO:0000256" key="3">
    <source>
        <dbReference type="ARBA" id="ARBA00023125"/>
    </source>
</evidence>
<dbReference type="GO" id="GO:0043023">
    <property type="term" value="F:ribosomal large subunit binding"/>
    <property type="evidence" value="ECO:0007669"/>
    <property type="project" value="InterPro"/>
</dbReference>
<dbReference type="GO" id="GO:0003727">
    <property type="term" value="F:single-stranded RNA binding"/>
    <property type="evidence" value="ECO:0007669"/>
    <property type="project" value="InterPro"/>
</dbReference>
<sequence>MRLDKWLWAARFFKTRSLAAEAVSGGRVHVNGDRVKPSRSVRVGDRLRINRSGETWLVDVRGLNDKRRPAAEAQQLYQETPEGRATREQEAEARRLARLATPHTDHRPDRRDRRHIRRFIGKD</sequence>
<dbReference type="SUPFAM" id="SSF55174">
    <property type="entry name" value="Alpha-L RNA-binding motif"/>
    <property type="match status" value="1"/>
</dbReference>
<dbReference type="InterPro" id="IPR036986">
    <property type="entry name" value="S4_RNA-bd_sf"/>
</dbReference>
<dbReference type="PIRSF" id="PIRSF016821">
    <property type="entry name" value="HSP15"/>
    <property type="match status" value="1"/>
</dbReference>
<feature type="domain" description="RNA-binding S4" evidence="6">
    <location>
        <begin position="1"/>
        <end position="61"/>
    </location>
</feature>
<evidence type="ECO:0000256" key="5">
    <source>
        <dbReference type="SAM" id="MobiDB-lite"/>
    </source>
</evidence>
<keyword evidence="2 4" id="KW-0694">RNA-binding</keyword>
<dbReference type="GO" id="GO:0004812">
    <property type="term" value="F:aminoacyl-tRNA ligase activity"/>
    <property type="evidence" value="ECO:0007669"/>
    <property type="project" value="UniProtKB-KW"/>
</dbReference>
<evidence type="ECO:0000313" key="8">
    <source>
        <dbReference type="Proteomes" id="UP000019442"/>
    </source>
</evidence>
<dbReference type="InterPro" id="IPR025708">
    <property type="entry name" value="HSP15"/>
</dbReference>
<dbReference type="CDD" id="cd00165">
    <property type="entry name" value="S4"/>
    <property type="match status" value="1"/>
</dbReference>
<evidence type="ECO:0000313" key="7">
    <source>
        <dbReference type="EMBL" id="AHK80014.1"/>
    </source>
</evidence>
<proteinExistence type="inferred from homology"/>
<keyword evidence="3 4" id="KW-0238">DNA-binding</keyword>
<reference evidence="8" key="2">
    <citation type="submission" date="2014-02" db="EMBL/GenBank/DDBJ databases">
        <title>Draft Genome Sequence of extremely halophilic bacteria Halorhodospira halochloris.</title>
        <authorList>
            <person name="Singh K.S."/>
        </authorList>
    </citation>
    <scope>NUCLEOTIDE SEQUENCE [LARGE SCALE GENOMIC DNA]</scope>
    <source>
        <strain evidence="8">A</strain>
    </source>
</reference>
<dbReference type="GO" id="GO:0003677">
    <property type="term" value="F:DNA binding"/>
    <property type="evidence" value="ECO:0007669"/>
    <property type="project" value="UniProtKB-KW"/>
</dbReference>
<feature type="region of interest" description="Disordered" evidence="5">
    <location>
        <begin position="70"/>
        <end position="123"/>
    </location>
</feature>
<dbReference type="KEGG" id="hhc:M911_13595"/>
<feature type="compositionally biased region" description="Basic residues" evidence="5">
    <location>
        <begin position="112"/>
        <end position="123"/>
    </location>
</feature>
<dbReference type="Pfam" id="PF01479">
    <property type="entry name" value="S4"/>
    <property type="match status" value="1"/>
</dbReference>
<keyword evidence="7" id="KW-0436">Ligase</keyword>
<accession>W8KJP1</accession>
<keyword evidence="7" id="KW-0030">Aminoacyl-tRNA synthetase</keyword>
<organism evidence="7 8">
    <name type="scientific">Ectothiorhodospira haloalkaliphila</name>
    <dbReference type="NCBI Taxonomy" id="421628"/>
    <lineage>
        <taxon>Bacteria</taxon>
        <taxon>Pseudomonadati</taxon>
        <taxon>Pseudomonadota</taxon>
        <taxon>Gammaproteobacteria</taxon>
        <taxon>Chromatiales</taxon>
        <taxon>Ectothiorhodospiraceae</taxon>
        <taxon>Ectothiorhodospira</taxon>
    </lineage>
</organism>
<evidence type="ECO:0000256" key="2">
    <source>
        <dbReference type="ARBA" id="ARBA00022884"/>
    </source>
</evidence>
<reference evidence="7 8" key="1">
    <citation type="journal article" date="2014" name="J Genomics">
        <title>Draft Genome Sequence of the Extremely Halophilic Phototrophic Purple Sulfur Bacterium Halorhodospira halochloris.</title>
        <authorList>
            <person name="Singh K.S."/>
            <person name="Kirksey J."/>
            <person name="Hoff W.D."/>
            <person name="Deole R."/>
        </authorList>
    </citation>
    <scope>NUCLEOTIDE SEQUENCE [LARGE SCALE GENOMIC DNA]</scope>
    <source>
        <strain evidence="7 8">A</strain>
    </source>
</reference>
<dbReference type="Gene3D" id="3.10.290.10">
    <property type="entry name" value="RNA-binding S4 domain"/>
    <property type="match status" value="1"/>
</dbReference>
<feature type="compositionally biased region" description="Basic and acidic residues" evidence="5">
    <location>
        <begin position="81"/>
        <end position="95"/>
    </location>
</feature>
<dbReference type="PATRIC" id="fig|1354791.3.peg.3206"/>
<keyword evidence="8" id="KW-1185">Reference proteome</keyword>
<dbReference type="SMART" id="SM00363">
    <property type="entry name" value="S4"/>
    <property type="match status" value="1"/>
</dbReference>
<dbReference type="EMBL" id="CP007268">
    <property type="protein sequence ID" value="AHK80014.1"/>
    <property type="molecule type" value="Genomic_DNA"/>
</dbReference>
<evidence type="ECO:0000256" key="1">
    <source>
        <dbReference type="ARBA" id="ARBA00008396"/>
    </source>
</evidence>
<evidence type="ECO:0000256" key="4">
    <source>
        <dbReference type="PIRNR" id="PIRNR016821"/>
    </source>
</evidence>
<protein>
    <recommendedName>
        <fullName evidence="4">Heat shock protein 15</fullName>
    </recommendedName>
</protein>
<dbReference type="Proteomes" id="UP000019442">
    <property type="component" value="Chromosome"/>
</dbReference>
<dbReference type="PROSITE" id="PS50889">
    <property type="entry name" value="S4"/>
    <property type="match status" value="1"/>
</dbReference>
<evidence type="ECO:0000259" key="6">
    <source>
        <dbReference type="SMART" id="SM00363"/>
    </source>
</evidence>
<gene>
    <name evidence="7" type="ORF">M911_13595</name>
</gene>
<comment type="similarity">
    <text evidence="1 4">Belongs to the HSP15 family.</text>
</comment>
<dbReference type="InterPro" id="IPR002942">
    <property type="entry name" value="S4_RNA-bd"/>
</dbReference>
<dbReference type="HOGENOM" id="CLU_101003_2_1_6"/>
<dbReference type="AlphaFoldDB" id="W8KJP1"/>
<dbReference type="GO" id="GO:0034605">
    <property type="term" value="P:cellular response to heat"/>
    <property type="evidence" value="ECO:0007669"/>
    <property type="project" value="InterPro"/>
</dbReference>
<name>W8KJP1_9GAMM</name>